<dbReference type="PROSITE" id="PS50231">
    <property type="entry name" value="RICIN_B_LECTIN"/>
    <property type="match status" value="2"/>
</dbReference>
<dbReference type="SMART" id="SM00458">
    <property type="entry name" value="RICIN"/>
    <property type="match status" value="2"/>
</dbReference>
<dbReference type="RefSeq" id="WP_269445215.1">
    <property type="nucleotide sequence ID" value="NZ_CP097463.1"/>
</dbReference>
<feature type="domain" description="Ricin B lectin" evidence="2">
    <location>
        <begin position="343"/>
        <end position="506"/>
    </location>
</feature>
<keyword evidence="1" id="KW-0812">Transmembrane</keyword>
<dbReference type="CDD" id="cd00161">
    <property type="entry name" value="beta-trefoil_Ricin-like"/>
    <property type="match status" value="1"/>
</dbReference>
<feature type="transmembrane region" description="Helical" evidence="1">
    <location>
        <begin position="21"/>
        <end position="42"/>
    </location>
</feature>
<feature type="domain" description="Ricin B lectin" evidence="2">
    <location>
        <begin position="181"/>
        <end position="331"/>
    </location>
</feature>
<keyword evidence="1" id="KW-1133">Transmembrane helix</keyword>
<organism evidence="3 4">
    <name type="scientific">Jatrophihabitans cynanchi</name>
    <dbReference type="NCBI Taxonomy" id="2944128"/>
    <lineage>
        <taxon>Bacteria</taxon>
        <taxon>Bacillati</taxon>
        <taxon>Actinomycetota</taxon>
        <taxon>Actinomycetes</taxon>
        <taxon>Jatrophihabitantales</taxon>
        <taxon>Jatrophihabitantaceae</taxon>
        <taxon>Jatrophihabitans</taxon>
    </lineage>
</organism>
<evidence type="ECO:0000259" key="2">
    <source>
        <dbReference type="SMART" id="SM00458"/>
    </source>
</evidence>
<reference evidence="3" key="1">
    <citation type="submission" date="2022-05" db="EMBL/GenBank/DDBJ databases">
        <title>Jatrophihabitans sp. SB3-54 whole genome sequence.</title>
        <authorList>
            <person name="Suh M.K."/>
            <person name="Eom M.K."/>
            <person name="Kim J.S."/>
            <person name="Kim H.S."/>
            <person name="Do H.E."/>
            <person name="Shin Y.K."/>
            <person name="Lee J.-S."/>
        </authorList>
    </citation>
    <scope>NUCLEOTIDE SEQUENCE</scope>
    <source>
        <strain evidence="3">SB3-54</strain>
    </source>
</reference>
<accession>A0ABY7K4Y0</accession>
<gene>
    <name evidence="3" type="ORF">M6B22_07880</name>
</gene>
<dbReference type="EMBL" id="CP097463">
    <property type="protein sequence ID" value="WAX58672.1"/>
    <property type="molecule type" value="Genomic_DNA"/>
</dbReference>
<dbReference type="Proteomes" id="UP001164693">
    <property type="component" value="Chromosome"/>
</dbReference>
<name>A0ABY7K4Y0_9ACTN</name>
<proteinExistence type="predicted"/>
<dbReference type="Pfam" id="PF00652">
    <property type="entry name" value="Ricin_B_lectin"/>
    <property type="match status" value="1"/>
</dbReference>
<keyword evidence="1" id="KW-0472">Membrane</keyword>
<keyword evidence="4" id="KW-1185">Reference proteome</keyword>
<evidence type="ECO:0000313" key="3">
    <source>
        <dbReference type="EMBL" id="WAX58672.1"/>
    </source>
</evidence>
<dbReference type="InterPro" id="IPR035992">
    <property type="entry name" value="Ricin_B-like_lectins"/>
</dbReference>
<dbReference type="SUPFAM" id="SSF50370">
    <property type="entry name" value="Ricin B-like lectins"/>
    <property type="match status" value="2"/>
</dbReference>
<evidence type="ECO:0000256" key="1">
    <source>
        <dbReference type="SAM" id="Phobius"/>
    </source>
</evidence>
<dbReference type="Gene3D" id="2.80.10.50">
    <property type="match status" value="2"/>
</dbReference>
<evidence type="ECO:0000313" key="4">
    <source>
        <dbReference type="Proteomes" id="UP001164693"/>
    </source>
</evidence>
<protein>
    <submittedName>
        <fullName evidence="3">Ricin-type beta-trefoil lectin domain protein</fullName>
    </submittedName>
</protein>
<sequence>MITRRLRARLARGGEDRGSMAMVFLVIIVGVALGGLLLPVIISQTRSTTFDSTRIRSLDAAQAGIDMVVGQIRSTSGGGTYGDPGLLPCGPIAGTVTGTNPGSYTTTVAYYKIDPIANPGATKMICAPNYGPYDPVTNTRTPKFALITSSGVAGAIGNGGSAGRTLVTTYVFKTDDTNVSGGVIRIFPDSSGMQYCMDAGSNPVAGSQIRLQVCSTANPPAAQQVFAYRTDLSIQLVSSAAGGNVGLCLDAKTPHSNGYPLYLDTCAPLGSATYDQEWSVDDNAHLEGAKSDKSGLDGYCINVAAQSAGQALTLQGCTGGTTSTTQTWVPDPRAGAGMAGAKYKQLVNFLKFGNCLDVTGQNTGAAYLILYTCKQNPNPTSVTWNQIFTPTPALGTKPTVTELITAGSDNKKYCLKSPFTLGGYVTVTTSGCTGKPATDPSNLVWTVNQVQDATGADLSYDLKYTIKDYNGNCLGLGASNDLHDGQYPKVVVTTCDGSTSQKWNADPSLSDFGLQNTSEK</sequence>
<dbReference type="InterPro" id="IPR000772">
    <property type="entry name" value="Ricin_B_lectin"/>
</dbReference>